<dbReference type="SUPFAM" id="SSF57903">
    <property type="entry name" value="FYVE/PHD zinc finger"/>
    <property type="match status" value="1"/>
</dbReference>
<dbReference type="GO" id="GO:0003677">
    <property type="term" value="F:DNA binding"/>
    <property type="evidence" value="ECO:0007669"/>
    <property type="project" value="UniProtKB-KW"/>
</dbReference>
<accession>A0AA89C0V0</accession>
<evidence type="ECO:0000256" key="10">
    <source>
        <dbReference type="ARBA" id="ARBA00023242"/>
    </source>
</evidence>
<dbReference type="Pfam" id="PF00628">
    <property type="entry name" value="PHD"/>
    <property type="match status" value="1"/>
</dbReference>
<sequence length="797" mass="90270">MWIQVRSFDGKKSLQVDNLSKLTKIEDLRERLVEEFDAPAERQRLFYRGKQLEDGHTLFDYNVGLNDLVQIMVRAADTPKISPGEGENTSQEKLQSDGEESCNSDKENQQMDVDEKEKNTENKDTKDILTSIYKLGDIIDGRDLSVGAWFEAKIIKIVKDDKVSGKDSTNVMKESDSGGNTNISDDVKVKEESEQSTDGCVYHVVFDGYDETEPEMLKCKDIRPRARSQIKFPEVKVGTKVMANYNVDEPKQRGFWYDCLITGKRDTRTIKELTATVYIGPDLMPLDDCNLMFIHEIFDIEKPGTQINENDTESTATPTPVQRTNKPDCDFCLDNPRRKCKHCGCCVCGGKDEPDKQILCDECDQAYHLHCLNPPLEKLPEEDEWYCPSCKTDTSAIVKAGEKLKESKKKSKMASAQGATNRDWGRGMACVGRQKVCTTVPPNHFGPIPGVEVGTLWKFRVQVSEAGVHRPHVAGIHGRDSDGAYSIVLSGGYEDDKDDGEEFTYTGSGGRDLSGNKRTAEQSCDQELTRTNRALAKNCNASVSDKGAEAKDWKGGKPLRVVRNCKGRKHSEYAPEEGNRYDGIYKVVKYWKEKGKSGFMVWRYLMRRDDPSSAPWTKEGEKRAEQLGLSMQYPDGYLEAQAKKAKDKEEQEERDEDGKTPKKAGKRKRKNDDVLPEKKQKVKYEIDEAQEKLIKEDTVNKKLWDEAKEHTAEGSQGFLSKVEELFTCICCQEIVYKPVTTECSHNICKVCIQRSFKAEVYCCPMCRTDLGKDNKLQINQTLQKVLLNFFPGYDNGR</sequence>
<dbReference type="SUPFAM" id="SSF57850">
    <property type="entry name" value="RING/U-box"/>
    <property type="match status" value="1"/>
</dbReference>
<dbReference type="Gene3D" id="3.30.40.10">
    <property type="entry name" value="Zinc/RING finger domain, C3HC4 (zinc finger)"/>
    <property type="match status" value="1"/>
</dbReference>
<dbReference type="InterPro" id="IPR036987">
    <property type="entry name" value="SRA-YDG_sf"/>
</dbReference>
<evidence type="ECO:0000256" key="13">
    <source>
        <dbReference type="PROSITE-ProRule" id="PRU00358"/>
    </source>
</evidence>
<keyword evidence="20" id="KW-1185">Reference proteome</keyword>
<dbReference type="InterPro" id="IPR017907">
    <property type="entry name" value="Znf_RING_CS"/>
</dbReference>
<dbReference type="InterPro" id="IPR011011">
    <property type="entry name" value="Znf_FYVE_PHD"/>
</dbReference>
<dbReference type="CDD" id="cd20387">
    <property type="entry name" value="Tudor_UHRF_rpt1"/>
    <property type="match status" value="1"/>
</dbReference>
<dbReference type="SUPFAM" id="SSF54236">
    <property type="entry name" value="Ubiquitin-like"/>
    <property type="match status" value="1"/>
</dbReference>
<dbReference type="InterPro" id="IPR001965">
    <property type="entry name" value="Znf_PHD"/>
</dbReference>
<dbReference type="AlphaFoldDB" id="A0AA89C0V0"/>
<dbReference type="PROSITE" id="PS00518">
    <property type="entry name" value="ZF_RING_1"/>
    <property type="match status" value="1"/>
</dbReference>
<evidence type="ECO:0000256" key="5">
    <source>
        <dbReference type="ARBA" id="ARBA00022723"/>
    </source>
</evidence>
<dbReference type="InterPro" id="IPR000626">
    <property type="entry name" value="Ubiquitin-like_dom"/>
</dbReference>
<dbReference type="GO" id="GO:0016567">
    <property type="term" value="P:protein ubiquitination"/>
    <property type="evidence" value="ECO:0007669"/>
    <property type="project" value="TreeGrafter"/>
</dbReference>
<feature type="domain" description="Ubiquitin-like" evidence="16">
    <location>
        <begin position="1"/>
        <end position="78"/>
    </location>
</feature>
<evidence type="ECO:0000256" key="9">
    <source>
        <dbReference type="ARBA" id="ARBA00023125"/>
    </source>
</evidence>
<evidence type="ECO:0000259" key="16">
    <source>
        <dbReference type="PROSITE" id="PS50053"/>
    </source>
</evidence>
<protein>
    <recommendedName>
        <fullName evidence="3">RING-type E3 ubiquitin transferase</fullName>
        <ecNumber evidence="3">2.3.2.27</ecNumber>
    </recommendedName>
</protein>
<dbReference type="PANTHER" id="PTHR14140">
    <property type="entry name" value="E3 UBIQUITIN-PROTEIN LIGASE UHRF-RELATED"/>
    <property type="match status" value="1"/>
</dbReference>
<evidence type="ECO:0000259" key="18">
    <source>
        <dbReference type="PROSITE" id="PS51015"/>
    </source>
</evidence>
<dbReference type="FunFam" id="2.30.280.10:FF:000001">
    <property type="entry name" value="E3 ubiquitin-protein ligase UHRF1 isoform 1"/>
    <property type="match status" value="1"/>
</dbReference>
<feature type="domain" description="PHD-type" evidence="15">
    <location>
        <begin position="342"/>
        <end position="393"/>
    </location>
</feature>
<evidence type="ECO:0000256" key="6">
    <source>
        <dbReference type="ARBA" id="ARBA00022771"/>
    </source>
</evidence>
<proteinExistence type="predicted"/>
<dbReference type="FunFam" id="3.30.40.10:FF:000066">
    <property type="entry name" value="E3 ubiquitin-protein ligase UHRF2 isoform X1"/>
    <property type="match status" value="1"/>
</dbReference>
<dbReference type="Pfam" id="PF12148">
    <property type="entry name" value="TTD"/>
    <property type="match status" value="1"/>
</dbReference>
<dbReference type="EMBL" id="VSWD01000005">
    <property type="protein sequence ID" value="KAK3103860.1"/>
    <property type="molecule type" value="Genomic_DNA"/>
</dbReference>
<evidence type="ECO:0000256" key="8">
    <source>
        <dbReference type="ARBA" id="ARBA00022833"/>
    </source>
</evidence>
<keyword evidence="10 13" id="KW-0539">Nucleus</keyword>
<dbReference type="Gene3D" id="3.10.20.90">
    <property type="entry name" value="Phosphatidylinositol 3-kinase Catalytic Subunit, Chain A, domain 1"/>
    <property type="match status" value="1"/>
</dbReference>
<dbReference type="PROSITE" id="PS50089">
    <property type="entry name" value="ZF_RING_2"/>
    <property type="match status" value="1"/>
</dbReference>
<comment type="subcellular location">
    <subcellularLocation>
        <location evidence="13">Nucleus</location>
    </subcellularLocation>
</comment>
<evidence type="ECO:0000256" key="1">
    <source>
        <dbReference type="ARBA" id="ARBA00000900"/>
    </source>
</evidence>
<dbReference type="InterPro" id="IPR029071">
    <property type="entry name" value="Ubiquitin-like_domsf"/>
</dbReference>
<dbReference type="GO" id="GO:0044027">
    <property type="term" value="P:negative regulation of gene expression via chromosomal CpG island methylation"/>
    <property type="evidence" value="ECO:0007669"/>
    <property type="project" value="TreeGrafter"/>
</dbReference>
<organism evidence="19 20">
    <name type="scientific">Pinctada imbricata</name>
    <name type="common">Atlantic pearl-oyster</name>
    <name type="synonym">Pinctada martensii</name>
    <dbReference type="NCBI Taxonomy" id="66713"/>
    <lineage>
        <taxon>Eukaryota</taxon>
        <taxon>Metazoa</taxon>
        <taxon>Spiralia</taxon>
        <taxon>Lophotrochozoa</taxon>
        <taxon>Mollusca</taxon>
        <taxon>Bivalvia</taxon>
        <taxon>Autobranchia</taxon>
        <taxon>Pteriomorphia</taxon>
        <taxon>Pterioida</taxon>
        <taxon>Pterioidea</taxon>
        <taxon>Pteriidae</taxon>
        <taxon>Pinctada</taxon>
    </lineage>
</organism>
<feature type="domain" description="YDG" evidence="18">
    <location>
        <begin position="446"/>
        <end position="608"/>
    </location>
</feature>
<dbReference type="SMART" id="SM00249">
    <property type="entry name" value="PHD"/>
    <property type="match status" value="1"/>
</dbReference>
<dbReference type="GO" id="GO:0061630">
    <property type="term" value="F:ubiquitin protein ligase activity"/>
    <property type="evidence" value="ECO:0007669"/>
    <property type="project" value="UniProtKB-EC"/>
</dbReference>
<dbReference type="InterPro" id="IPR003105">
    <property type="entry name" value="SRA_YDG"/>
</dbReference>
<dbReference type="InterPro" id="IPR013083">
    <property type="entry name" value="Znf_RING/FYVE/PHD"/>
</dbReference>
<dbReference type="InterPro" id="IPR021991">
    <property type="entry name" value="TTD_dom"/>
</dbReference>
<feature type="region of interest" description="Disordered" evidence="14">
    <location>
        <begin position="641"/>
        <end position="674"/>
    </location>
</feature>
<dbReference type="Pfam" id="PF02182">
    <property type="entry name" value="SAD_SRA"/>
    <property type="match status" value="1"/>
</dbReference>
<dbReference type="Proteomes" id="UP001186944">
    <property type="component" value="Unassembled WGS sequence"/>
</dbReference>
<dbReference type="GO" id="GO:0008270">
    <property type="term" value="F:zinc ion binding"/>
    <property type="evidence" value="ECO:0007669"/>
    <property type="project" value="UniProtKB-KW"/>
</dbReference>
<feature type="region of interest" description="Disordered" evidence="14">
    <location>
        <begin position="79"/>
        <end position="122"/>
    </location>
</feature>
<dbReference type="Gene3D" id="2.30.30.1150">
    <property type="match status" value="1"/>
</dbReference>
<reference evidence="19" key="1">
    <citation type="submission" date="2019-08" db="EMBL/GenBank/DDBJ databases">
        <title>The improved chromosome-level genome for the pearl oyster Pinctada fucata martensii using PacBio sequencing and Hi-C.</title>
        <authorList>
            <person name="Zheng Z."/>
        </authorList>
    </citation>
    <scope>NUCLEOTIDE SEQUENCE</scope>
    <source>
        <strain evidence="19">ZZ-2019</strain>
        <tissue evidence="19">Adductor muscle</tissue>
    </source>
</reference>
<evidence type="ECO:0000256" key="14">
    <source>
        <dbReference type="SAM" id="MobiDB-lite"/>
    </source>
</evidence>
<dbReference type="PANTHER" id="PTHR14140:SF45">
    <property type="entry name" value="RING-TYPE E3 UBIQUITIN TRANSFERASE"/>
    <property type="match status" value="1"/>
</dbReference>
<evidence type="ECO:0000256" key="7">
    <source>
        <dbReference type="ARBA" id="ARBA00022786"/>
    </source>
</evidence>
<evidence type="ECO:0000259" key="15">
    <source>
        <dbReference type="PROSITE" id="PS50016"/>
    </source>
</evidence>
<evidence type="ECO:0000256" key="11">
    <source>
        <dbReference type="ARBA" id="ARBA00023306"/>
    </source>
</evidence>
<dbReference type="SMART" id="SM00213">
    <property type="entry name" value="UBQ"/>
    <property type="match status" value="1"/>
</dbReference>
<dbReference type="CDD" id="cd15525">
    <property type="entry name" value="PHD_UHRF1_2"/>
    <property type="match status" value="1"/>
</dbReference>
<evidence type="ECO:0000256" key="4">
    <source>
        <dbReference type="ARBA" id="ARBA00022679"/>
    </source>
</evidence>
<dbReference type="PROSITE" id="PS50053">
    <property type="entry name" value="UBIQUITIN_2"/>
    <property type="match status" value="1"/>
</dbReference>
<dbReference type="FunFam" id="3.10.20.90:FF:000465">
    <property type="entry name" value="E3 ubiquitin-protein ligase UHRF1-like Protein"/>
    <property type="match status" value="1"/>
</dbReference>
<dbReference type="SUPFAM" id="SSF88697">
    <property type="entry name" value="PUA domain-like"/>
    <property type="match status" value="1"/>
</dbReference>
<dbReference type="InterPro" id="IPR019787">
    <property type="entry name" value="Znf_PHD-finger"/>
</dbReference>
<keyword evidence="5" id="KW-0479">Metal-binding</keyword>
<dbReference type="InterPro" id="IPR045134">
    <property type="entry name" value="UHRF1/2-like"/>
</dbReference>
<keyword evidence="4" id="KW-0808">Transferase</keyword>
<comment type="catalytic activity">
    <reaction evidence="1">
        <text>S-ubiquitinyl-[E2 ubiquitin-conjugating enzyme]-L-cysteine + [acceptor protein]-L-lysine = [E2 ubiquitin-conjugating enzyme]-L-cysteine + N(6)-ubiquitinyl-[acceptor protein]-L-lysine.</text>
        <dbReference type="EC" id="2.3.2.27"/>
    </reaction>
</comment>
<comment type="pathway">
    <text evidence="2">Protein modification; protein ubiquitination.</text>
</comment>
<evidence type="ECO:0000313" key="20">
    <source>
        <dbReference type="Proteomes" id="UP001186944"/>
    </source>
</evidence>
<comment type="caution">
    <text evidence="19">The sequence shown here is derived from an EMBL/GenBank/DDBJ whole genome shotgun (WGS) entry which is preliminary data.</text>
</comment>
<dbReference type="CDD" id="cd01797">
    <property type="entry name" value="Ubl_UHRF"/>
    <property type="match status" value="1"/>
</dbReference>
<feature type="compositionally biased region" description="Basic and acidic residues" evidence="14">
    <location>
        <begin position="641"/>
        <end position="660"/>
    </location>
</feature>
<evidence type="ECO:0000256" key="3">
    <source>
        <dbReference type="ARBA" id="ARBA00012483"/>
    </source>
</evidence>
<dbReference type="InterPro" id="IPR001841">
    <property type="entry name" value="Znf_RING"/>
</dbReference>
<dbReference type="GO" id="GO:0005634">
    <property type="term" value="C:nucleus"/>
    <property type="evidence" value="ECO:0007669"/>
    <property type="project" value="UniProtKB-SubCell"/>
</dbReference>
<dbReference type="PROSITE" id="PS50016">
    <property type="entry name" value="ZF_PHD_2"/>
    <property type="match status" value="1"/>
</dbReference>
<keyword evidence="7" id="KW-0833">Ubl conjugation pathway</keyword>
<dbReference type="Pfam" id="PF00240">
    <property type="entry name" value="ubiquitin"/>
    <property type="match status" value="1"/>
</dbReference>
<gene>
    <name evidence="19" type="ORF">FSP39_022483</name>
</gene>
<feature type="domain" description="RING-type" evidence="17">
    <location>
        <begin position="728"/>
        <end position="767"/>
    </location>
</feature>
<dbReference type="PROSITE" id="PS51015">
    <property type="entry name" value="YDG"/>
    <property type="match status" value="1"/>
</dbReference>
<keyword evidence="8" id="KW-0862">Zinc</keyword>
<evidence type="ECO:0000256" key="2">
    <source>
        <dbReference type="ARBA" id="ARBA00004906"/>
    </source>
</evidence>
<evidence type="ECO:0000259" key="17">
    <source>
        <dbReference type="PROSITE" id="PS50089"/>
    </source>
</evidence>
<dbReference type="Gene3D" id="2.30.30.140">
    <property type="match status" value="1"/>
</dbReference>
<dbReference type="SMART" id="SM00466">
    <property type="entry name" value="SRA"/>
    <property type="match status" value="1"/>
</dbReference>
<keyword evidence="9" id="KW-0238">DNA-binding</keyword>
<dbReference type="Gene3D" id="2.30.280.10">
    <property type="entry name" value="SRA-YDG"/>
    <property type="match status" value="1"/>
</dbReference>
<evidence type="ECO:0000256" key="12">
    <source>
        <dbReference type="PROSITE-ProRule" id="PRU00175"/>
    </source>
</evidence>
<dbReference type="EC" id="2.3.2.27" evidence="3"/>
<name>A0AA89C0V0_PINIB</name>
<feature type="compositionally biased region" description="Basic and acidic residues" evidence="14">
    <location>
        <begin position="103"/>
        <end position="122"/>
    </location>
</feature>
<evidence type="ECO:0000313" key="19">
    <source>
        <dbReference type="EMBL" id="KAK3103860.1"/>
    </source>
</evidence>
<keyword evidence="6 12" id="KW-0863">Zinc-finger</keyword>
<dbReference type="InterPro" id="IPR015947">
    <property type="entry name" value="PUA-like_sf"/>
</dbReference>
<dbReference type="SMART" id="SM00184">
    <property type="entry name" value="RING"/>
    <property type="match status" value="2"/>
</dbReference>
<dbReference type="CDD" id="cd20388">
    <property type="entry name" value="Tudor_UHRF_rpt2"/>
    <property type="match status" value="1"/>
</dbReference>
<keyword evidence="11" id="KW-0131">Cell cycle</keyword>